<proteinExistence type="predicted"/>
<dbReference type="Proteomes" id="UP000647339">
    <property type="component" value="Unassembled WGS sequence"/>
</dbReference>
<protein>
    <submittedName>
        <fullName evidence="1">Thioredoxin</fullName>
    </submittedName>
</protein>
<dbReference type="SUPFAM" id="SSF52833">
    <property type="entry name" value="Thioredoxin-like"/>
    <property type="match status" value="1"/>
</dbReference>
<accession>A0ABQ1UKQ7</accession>
<dbReference type="Gene3D" id="3.40.30.10">
    <property type="entry name" value="Glutaredoxin"/>
    <property type="match status" value="1"/>
</dbReference>
<reference evidence="2" key="1">
    <citation type="journal article" date="2019" name="Int. J. Syst. Evol. Microbiol.">
        <title>The Global Catalogue of Microorganisms (GCM) 10K type strain sequencing project: providing services to taxonomists for standard genome sequencing and annotation.</title>
        <authorList>
            <consortium name="The Broad Institute Genomics Platform"/>
            <consortium name="The Broad Institute Genome Sequencing Center for Infectious Disease"/>
            <person name="Wu L."/>
            <person name="Ma J."/>
        </authorList>
    </citation>
    <scope>NUCLEOTIDE SEQUENCE [LARGE SCALE GENOMIC DNA]</scope>
    <source>
        <strain evidence="2">CGMCC 1.15407</strain>
    </source>
</reference>
<comment type="caution">
    <text evidence="1">The sequence shown here is derived from an EMBL/GenBank/DDBJ whole genome shotgun (WGS) entry which is preliminary data.</text>
</comment>
<dbReference type="EMBL" id="BMIU01000002">
    <property type="protein sequence ID" value="GGF19707.1"/>
    <property type="molecule type" value="Genomic_DNA"/>
</dbReference>
<evidence type="ECO:0000313" key="2">
    <source>
        <dbReference type="Proteomes" id="UP000647339"/>
    </source>
</evidence>
<gene>
    <name evidence="1" type="ORF">GCM10011339_04630</name>
</gene>
<keyword evidence="2" id="KW-1185">Reference proteome</keyword>
<name>A0ABQ1UKQ7_9BACT</name>
<evidence type="ECO:0000313" key="1">
    <source>
        <dbReference type="EMBL" id="GGF19707.1"/>
    </source>
</evidence>
<sequence length="203" mass="23484">MTVVTSKITKDLIEQSLDYAQYRALIDQLLKENKTTGTNHSEAMMDYTRMNVQRMKRWDKTSIVSEEASAIVKKLERKQVWLVLTEAWCGDAAQNISYIEKLAAFNDNVKVRYILRDENLAVMDEFLTNGGRSIPKLIALDEETLDVLFTWGPRPRPLQEMLVAYKEDPKGVSSEEFKKNIHLWYAKDKNSTLESEFKALLTQ</sequence>
<dbReference type="InterPro" id="IPR036249">
    <property type="entry name" value="Thioredoxin-like_sf"/>
</dbReference>
<dbReference type="RefSeq" id="WP_137400794.1">
    <property type="nucleotide sequence ID" value="NZ_BMIU01000002.1"/>
</dbReference>
<dbReference type="Pfam" id="PF14595">
    <property type="entry name" value="Thioredoxin_9"/>
    <property type="match status" value="1"/>
</dbReference>
<organism evidence="1 2">
    <name type="scientific">Echinicola rosea</name>
    <dbReference type="NCBI Taxonomy" id="1807691"/>
    <lineage>
        <taxon>Bacteria</taxon>
        <taxon>Pseudomonadati</taxon>
        <taxon>Bacteroidota</taxon>
        <taxon>Cytophagia</taxon>
        <taxon>Cytophagales</taxon>
        <taxon>Cyclobacteriaceae</taxon>
        <taxon>Echinicola</taxon>
    </lineage>
</organism>